<evidence type="ECO:0000313" key="2">
    <source>
        <dbReference type="Proteomes" id="UP000011651"/>
    </source>
</evidence>
<accession>L9U7U7</accession>
<reference evidence="1 2" key="1">
    <citation type="journal article" date="2013" name="Genome Announc.">
        <title>Draft Genome of the Marine Gammaproteobacterium Halomonas titanicae.</title>
        <authorList>
            <person name="Sanchez-Porro C."/>
            <person name="de la Haba R.R."/>
            <person name="Cruz-Hernandez N."/>
            <person name="Gonzalez J.M."/>
            <person name="Reyes-Guirao C."/>
            <person name="Navarro-Sampedro L."/>
            <person name="Carballo M."/>
            <person name="Ventosa A."/>
        </authorList>
    </citation>
    <scope>NUCLEOTIDE SEQUENCE [LARGE SCALE GENOMIC DNA]</scope>
    <source>
        <strain evidence="1 2">BH1</strain>
    </source>
</reference>
<evidence type="ECO:0000313" key="1">
    <source>
        <dbReference type="EMBL" id="ELY20970.1"/>
    </source>
</evidence>
<comment type="caution">
    <text evidence="1">The sequence shown here is derived from an EMBL/GenBank/DDBJ whole genome shotgun (WGS) entry which is preliminary data.</text>
</comment>
<name>L9U7U7_9GAMM</name>
<gene>
    <name evidence="1" type="ORF">HALTITAN_2295</name>
</gene>
<dbReference type="EMBL" id="AOPO01000010">
    <property type="protein sequence ID" value="ELY20970.1"/>
    <property type="molecule type" value="Genomic_DNA"/>
</dbReference>
<organism evidence="1 2">
    <name type="scientific">Vreelandella titanicae BH1</name>
    <dbReference type="NCBI Taxonomy" id="1204738"/>
    <lineage>
        <taxon>Bacteria</taxon>
        <taxon>Pseudomonadati</taxon>
        <taxon>Pseudomonadota</taxon>
        <taxon>Gammaproteobacteria</taxon>
        <taxon>Oceanospirillales</taxon>
        <taxon>Halomonadaceae</taxon>
        <taxon>Vreelandella</taxon>
    </lineage>
</organism>
<sequence>MGPFIFYCRETAGVRMPRITPQAAGGKNVCAFLDVLAFAEIGKPMLQDPRSDDGYRVIVGSIPSKLILLDDYTDHPRLSVKVRKGLHSTAASRYQQLSRFWPHYRDQLGLPDFGPISQDRCAIQQIREQRALPLIQAGEIAEAIHRCRNIWASLPDAGYGQHEHSLERLLLEFKRAQGELCANDQTWYERDKLRRAA</sequence>
<proteinExistence type="inferred from homology"/>
<dbReference type="Proteomes" id="UP000011651">
    <property type="component" value="Unassembled WGS sequence"/>
</dbReference>
<dbReference type="PATRIC" id="fig|1204738.3.peg.3453"/>
<dbReference type="AlphaFoldDB" id="L9U7U7"/>
<dbReference type="GO" id="GO:0044659">
    <property type="term" value="P:viral release from host cell by cytolysis"/>
    <property type="evidence" value="ECO:0007669"/>
    <property type="project" value="InterPro"/>
</dbReference>
<protein>
    <submittedName>
        <fullName evidence="1">Lysozyme-like domain containing protein</fullName>
    </submittedName>
</protein>
<dbReference type="InterPro" id="IPR023346">
    <property type="entry name" value="Lysozyme-like_dom_sf"/>
</dbReference>
<dbReference type="HAMAP" id="MF_04109">
    <property type="entry name" value="ENDOLYSIN_LAMBDA"/>
    <property type="match status" value="1"/>
</dbReference>
<dbReference type="Gene3D" id="1.10.530.10">
    <property type="match status" value="1"/>
</dbReference>
<dbReference type="SUPFAM" id="SSF53955">
    <property type="entry name" value="Lysozyme-like"/>
    <property type="match status" value="1"/>
</dbReference>
<dbReference type="InterPro" id="IPR034691">
    <property type="entry name" value="Endolysin_lambda_type"/>
</dbReference>
<dbReference type="GO" id="GO:0003796">
    <property type="term" value="F:lysozyme activity"/>
    <property type="evidence" value="ECO:0007669"/>
    <property type="project" value="InterPro"/>
</dbReference>
<dbReference type="GO" id="GO:0009253">
    <property type="term" value="P:peptidoglycan catabolic process"/>
    <property type="evidence" value="ECO:0007669"/>
    <property type="project" value="InterPro"/>
</dbReference>
<dbReference type="CDD" id="cd00736">
    <property type="entry name" value="lambda_lys-like"/>
    <property type="match status" value="1"/>
</dbReference>